<evidence type="ECO:0000313" key="2">
    <source>
        <dbReference type="Proteomes" id="UP000593572"/>
    </source>
</evidence>
<sequence length="48" mass="5717">MTTLFGRFTPTPNLDMTRTTSSIHYFFSHGPRDYCLSRNPLFLTFYHQ</sequence>
<name>A0A7J8LI98_9ROSI</name>
<accession>A0A7J8LI98</accession>
<proteinExistence type="predicted"/>
<dbReference type="EMBL" id="JABEZX010000003">
    <property type="protein sequence ID" value="MBA0552161.1"/>
    <property type="molecule type" value="Genomic_DNA"/>
</dbReference>
<comment type="caution">
    <text evidence="1">The sequence shown here is derived from an EMBL/GenBank/DDBJ whole genome shotgun (WGS) entry which is preliminary data.</text>
</comment>
<keyword evidence="2" id="KW-1185">Reference proteome</keyword>
<protein>
    <submittedName>
        <fullName evidence="1">Uncharacterized protein</fullName>
    </submittedName>
</protein>
<evidence type="ECO:0000313" key="1">
    <source>
        <dbReference type="EMBL" id="MBA0552161.1"/>
    </source>
</evidence>
<reference evidence="1 2" key="1">
    <citation type="journal article" date="2019" name="Genome Biol. Evol.">
        <title>Insights into the evolution of the New World diploid cottons (Gossypium, subgenus Houzingenia) based on genome sequencing.</title>
        <authorList>
            <person name="Grover C.E."/>
            <person name="Arick M.A. 2nd"/>
            <person name="Thrash A."/>
            <person name="Conover J.L."/>
            <person name="Sanders W.S."/>
            <person name="Peterson D.G."/>
            <person name="Frelichowski J.E."/>
            <person name="Scheffler J.A."/>
            <person name="Scheffler B.E."/>
            <person name="Wendel J.F."/>
        </authorList>
    </citation>
    <scope>NUCLEOTIDE SEQUENCE [LARGE SCALE GENOMIC DNA]</scope>
    <source>
        <strain evidence="1">157</strain>
        <tissue evidence="1">Leaf</tissue>
    </source>
</reference>
<dbReference type="Proteomes" id="UP000593572">
    <property type="component" value="Unassembled WGS sequence"/>
</dbReference>
<dbReference type="AlphaFoldDB" id="A0A7J8LI98"/>
<organism evidence="1 2">
    <name type="scientific">Gossypium lobatum</name>
    <dbReference type="NCBI Taxonomy" id="34289"/>
    <lineage>
        <taxon>Eukaryota</taxon>
        <taxon>Viridiplantae</taxon>
        <taxon>Streptophyta</taxon>
        <taxon>Embryophyta</taxon>
        <taxon>Tracheophyta</taxon>
        <taxon>Spermatophyta</taxon>
        <taxon>Magnoliopsida</taxon>
        <taxon>eudicotyledons</taxon>
        <taxon>Gunneridae</taxon>
        <taxon>Pentapetalae</taxon>
        <taxon>rosids</taxon>
        <taxon>malvids</taxon>
        <taxon>Malvales</taxon>
        <taxon>Malvaceae</taxon>
        <taxon>Malvoideae</taxon>
        <taxon>Gossypium</taxon>
    </lineage>
</organism>
<gene>
    <name evidence="1" type="ORF">Golob_022998</name>
</gene>